<dbReference type="InterPro" id="IPR007194">
    <property type="entry name" value="TRAPP_component"/>
</dbReference>
<dbReference type="GO" id="GO:0006888">
    <property type="term" value="P:endoplasmic reticulum to Golgi vesicle-mediated transport"/>
    <property type="evidence" value="ECO:0007669"/>
    <property type="project" value="TreeGrafter"/>
</dbReference>
<reference evidence="1" key="1">
    <citation type="submission" date="2021-01" db="EMBL/GenBank/DDBJ databases">
        <authorList>
            <consortium name="Genoscope - CEA"/>
            <person name="William W."/>
        </authorList>
    </citation>
    <scope>NUCLEOTIDE SEQUENCE</scope>
</reference>
<dbReference type="GO" id="GO:0005802">
    <property type="term" value="C:trans-Golgi network"/>
    <property type="evidence" value="ECO:0007669"/>
    <property type="project" value="TreeGrafter"/>
</dbReference>
<dbReference type="OMA" id="MLTVQQN"/>
<sequence length="211" mass="24742">MDQSPTQKIQLPKSNQYKRQSTIEYPIVYHLLSTYMFTVQQNTKINKNEKQIRLIEMGKKLGQNVMESLASTQFEKIRLNPDQGKYTDYVKFFGKDFWSYMFGQPVSKVQINKAGSHYDIEDRYEEQKKGNNTITKLGFQMTRRIRLNDKIQQDEYLSLWASFVQGLVIGGMKALTIDCDSEVEFINNEPSDLRFTIQIRDFLSSKSNFLI</sequence>
<dbReference type="EMBL" id="CAJJDM010000020">
    <property type="protein sequence ID" value="CAD8054579.1"/>
    <property type="molecule type" value="Genomic_DNA"/>
</dbReference>
<proteinExistence type="predicted"/>
<dbReference type="PANTHER" id="PTHR12817:SF0">
    <property type="entry name" value="GEO08327P1"/>
    <property type="match status" value="1"/>
</dbReference>
<dbReference type="GO" id="GO:0030008">
    <property type="term" value="C:TRAPP complex"/>
    <property type="evidence" value="ECO:0007669"/>
    <property type="project" value="TreeGrafter"/>
</dbReference>
<evidence type="ECO:0000313" key="1">
    <source>
        <dbReference type="EMBL" id="CAD8054579.1"/>
    </source>
</evidence>
<name>A0A8S1KHB5_PARPR</name>
<organism evidence="1 2">
    <name type="scientific">Paramecium primaurelia</name>
    <dbReference type="NCBI Taxonomy" id="5886"/>
    <lineage>
        <taxon>Eukaryota</taxon>
        <taxon>Sar</taxon>
        <taxon>Alveolata</taxon>
        <taxon>Ciliophora</taxon>
        <taxon>Intramacronucleata</taxon>
        <taxon>Oligohymenophorea</taxon>
        <taxon>Peniculida</taxon>
        <taxon>Parameciidae</taxon>
        <taxon>Paramecium</taxon>
    </lineage>
</organism>
<dbReference type="PANTHER" id="PTHR12817">
    <property type="entry name" value="TRAFFICKING PROTEIN PARTICLE COMPLEX SUBUNIT 6B"/>
    <property type="match status" value="1"/>
</dbReference>
<accession>A0A8S1KHB5</accession>
<protein>
    <recommendedName>
        <fullName evidence="3">Trafficking protein particle complex subunit</fullName>
    </recommendedName>
</protein>
<dbReference type="AlphaFoldDB" id="A0A8S1KHB5"/>
<evidence type="ECO:0000313" key="2">
    <source>
        <dbReference type="Proteomes" id="UP000688137"/>
    </source>
</evidence>
<evidence type="ECO:0008006" key="3">
    <source>
        <dbReference type="Google" id="ProtNLM"/>
    </source>
</evidence>
<keyword evidence="2" id="KW-1185">Reference proteome</keyword>
<dbReference type="Pfam" id="PF04051">
    <property type="entry name" value="TRAPP"/>
    <property type="match status" value="1"/>
</dbReference>
<gene>
    <name evidence="1" type="ORF">PPRIM_AZ9-3.1.T0220100</name>
</gene>
<dbReference type="InterPro" id="IPR037992">
    <property type="entry name" value="TRAPPC6/Trs33"/>
</dbReference>
<dbReference type="GO" id="GO:0005801">
    <property type="term" value="C:cis-Golgi network"/>
    <property type="evidence" value="ECO:0007669"/>
    <property type="project" value="TreeGrafter"/>
</dbReference>
<comment type="caution">
    <text evidence="1">The sequence shown here is derived from an EMBL/GenBank/DDBJ whole genome shotgun (WGS) entry which is preliminary data.</text>
</comment>
<dbReference type="Proteomes" id="UP000688137">
    <property type="component" value="Unassembled WGS sequence"/>
</dbReference>